<protein>
    <submittedName>
        <fullName evidence="7">RNA polymerase sigma-70 factor, expansion 1 family protein</fullName>
    </submittedName>
</protein>
<evidence type="ECO:0000256" key="1">
    <source>
        <dbReference type="ARBA" id="ARBA00010641"/>
    </source>
</evidence>
<accession>A0A015W332</accession>
<dbReference type="InterPro" id="IPR039425">
    <property type="entry name" value="RNA_pol_sigma-70-like"/>
</dbReference>
<dbReference type="InterPro" id="IPR013249">
    <property type="entry name" value="RNA_pol_sigma70_r4_t2"/>
</dbReference>
<dbReference type="PANTHER" id="PTHR43133:SF46">
    <property type="entry name" value="RNA POLYMERASE SIGMA-70 FACTOR ECF SUBFAMILY"/>
    <property type="match status" value="1"/>
</dbReference>
<dbReference type="Proteomes" id="UP000020529">
    <property type="component" value="Unassembled WGS sequence"/>
</dbReference>
<sequence>MHIKTNPKDKISFNQLYNDYQTRFLNFANTYVRDWDVAEDITTEALIYYWENRNTLSEVSNIPAYILTIIKNKSLNYLRHLQIREEHSENIRKYIEWELNARIVSLDACEPYELLVKEMQELIQQTLDKLPERTRKIFILSRYENKSYKEIAALMNMTTKGVDFHICKALKALQINLKDYFPLFLYFLMKFH</sequence>
<comment type="similarity">
    <text evidence="1">Belongs to the sigma-70 factor family. ECF subfamily.</text>
</comment>
<keyword evidence="3" id="KW-0731">Sigma factor</keyword>
<dbReference type="SUPFAM" id="SSF88659">
    <property type="entry name" value="Sigma3 and sigma4 domains of RNA polymerase sigma factors"/>
    <property type="match status" value="1"/>
</dbReference>
<dbReference type="GO" id="GO:0006352">
    <property type="term" value="P:DNA-templated transcription initiation"/>
    <property type="evidence" value="ECO:0007669"/>
    <property type="project" value="InterPro"/>
</dbReference>
<dbReference type="AlphaFoldDB" id="A0A015W332"/>
<comment type="caution">
    <text evidence="7">The sequence shown here is derived from an EMBL/GenBank/DDBJ whole genome shotgun (WGS) entry which is preliminary data.</text>
</comment>
<dbReference type="GO" id="GO:0016987">
    <property type="term" value="F:sigma factor activity"/>
    <property type="evidence" value="ECO:0007669"/>
    <property type="project" value="UniProtKB-KW"/>
</dbReference>
<dbReference type="InterPro" id="IPR014327">
    <property type="entry name" value="RNA_pol_sigma70_bacteroid"/>
</dbReference>
<dbReference type="SUPFAM" id="SSF88946">
    <property type="entry name" value="Sigma2 domain of RNA polymerase sigma factors"/>
    <property type="match status" value="1"/>
</dbReference>
<evidence type="ECO:0000259" key="6">
    <source>
        <dbReference type="Pfam" id="PF08281"/>
    </source>
</evidence>
<dbReference type="Gene3D" id="1.10.10.10">
    <property type="entry name" value="Winged helix-like DNA-binding domain superfamily/Winged helix DNA-binding domain"/>
    <property type="match status" value="1"/>
</dbReference>
<dbReference type="GO" id="GO:0003677">
    <property type="term" value="F:DNA binding"/>
    <property type="evidence" value="ECO:0007669"/>
    <property type="project" value="InterPro"/>
</dbReference>
<organism evidence="7 8">
    <name type="scientific">Bacteroides fragilis str. 3988T(B)14</name>
    <dbReference type="NCBI Taxonomy" id="1339315"/>
    <lineage>
        <taxon>Bacteria</taxon>
        <taxon>Pseudomonadati</taxon>
        <taxon>Bacteroidota</taxon>
        <taxon>Bacteroidia</taxon>
        <taxon>Bacteroidales</taxon>
        <taxon>Bacteroidaceae</taxon>
        <taxon>Bacteroides</taxon>
    </lineage>
</organism>
<dbReference type="Pfam" id="PF04542">
    <property type="entry name" value="Sigma70_r2"/>
    <property type="match status" value="1"/>
</dbReference>
<dbReference type="InterPro" id="IPR036388">
    <property type="entry name" value="WH-like_DNA-bd_sf"/>
</dbReference>
<feature type="domain" description="RNA polymerase sigma factor 70 region 4 type 2" evidence="6">
    <location>
        <begin position="121"/>
        <end position="173"/>
    </location>
</feature>
<evidence type="ECO:0000313" key="7">
    <source>
        <dbReference type="EMBL" id="EXY74875.1"/>
    </source>
</evidence>
<feature type="domain" description="RNA polymerase sigma-70 region 2" evidence="5">
    <location>
        <begin position="16"/>
        <end position="80"/>
    </location>
</feature>
<dbReference type="CDD" id="cd06171">
    <property type="entry name" value="Sigma70_r4"/>
    <property type="match status" value="1"/>
</dbReference>
<evidence type="ECO:0000313" key="8">
    <source>
        <dbReference type="Proteomes" id="UP000020529"/>
    </source>
</evidence>
<evidence type="ECO:0000256" key="4">
    <source>
        <dbReference type="ARBA" id="ARBA00023163"/>
    </source>
</evidence>
<evidence type="ECO:0000256" key="3">
    <source>
        <dbReference type="ARBA" id="ARBA00023082"/>
    </source>
</evidence>
<dbReference type="EMBL" id="JGCY01000257">
    <property type="protein sequence ID" value="EXY74875.1"/>
    <property type="molecule type" value="Genomic_DNA"/>
</dbReference>
<dbReference type="NCBIfam" id="TIGR02937">
    <property type="entry name" value="sigma70-ECF"/>
    <property type="match status" value="1"/>
</dbReference>
<dbReference type="NCBIfam" id="TIGR02985">
    <property type="entry name" value="Sig70_bacteroi1"/>
    <property type="match status" value="1"/>
</dbReference>
<dbReference type="PATRIC" id="fig|1339315.3.peg.2048"/>
<dbReference type="InterPro" id="IPR013325">
    <property type="entry name" value="RNA_pol_sigma_r2"/>
</dbReference>
<reference evidence="7 8" key="1">
    <citation type="submission" date="2014-02" db="EMBL/GenBank/DDBJ databases">
        <authorList>
            <person name="Sears C."/>
            <person name="Carroll K."/>
            <person name="Sack B.R."/>
            <person name="Qadri F."/>
            <person name="Myers L.L."/>
            <person name="Chung G.-T."/>
            <person name="Escheverria P."/>
            <person name="Fraser C.M."/>
            <person name="Sadzewicz L."/>
            <person name="Shefchek K.A."/>
            <person name="Tallon L."/>
            <person name="Das S.P."/>
            <person name="Daugherty S."/>
            <person name="Mongodin E.F."/>
        </authorList>
    </citation>
    <scope>NUCLEOTIDE SEQUENCE [LARGE SCALE GENOMIC DNA]</scope>
    <source>
        <strain evidence="8">3988T(B)14</strain>
    </source>
</reference>
<dbReference type="InterPro" id="IPR007627">
    <property type="entry name" value="RNA_pol_sigma70_r2"/>
</dbReference>
<dbReference type="InterPro" id="IPR013324">
    <property type="entry name" value="RNA_pol_sigma_r3/r4-like"/>
</dbReference>
<evidence type="ECO:0000256" key="2">
    <source>
        <dbReference type="ARBA" id="ARBA00023015"/>
    </source>
</evidence>
<evidence type="ECO:0000259" key="5">
    <source>
        <dbReference type="Pfam" id="PF04542"/>
    </source>
</evidence>
<keyword evidence="4" id="KW-0804">Transcription</keyword>
<proteinExistence type="inferred from homology"/>
<dbReference type="Pfam" id="PF08281">
    <property type="entry name" value="Sigma70_r4_2"/>
    <property type="match status" value="1"/>
</dbReference>
<dbReference type="PANTHER" id="PTHR43133">
    <property type="entry name" value="RNA POLYMERASE ECF-TYPE SIGMA FACTO"/>
    <property type="match status" value="1"/>
</dbReference>
<dbReference type="Gene3D" id="1.10.1740.10">
    <property type="match status" value="1"/>
</dbReference>
<keyword evidence="2" id="KW-0805">Transcription regulation</keyword>
<dbReference type="RefSeq" id="WP_005795301.1">
    <property type="nucleotide sequence ID" value="NZ_JGCY01000257.1"/>
</dbReference>
<gene>
    <name evidence="7" type="ORF">M124_1269</name>
</gene>
<dbReference type="InterPro" id="IPR014284">
    <property type="entry name" value="RNA_pol_sigma-70_dom"/>
</dbReference>
<name>A0A015W332_BACFG</name>